<dbReference type="PANTHER" id="PTHR36170">
    <property type="entry name" value="CENTROSOMAL PROTEIN OF 89 KDA"/>
    <property type="match status" value="1"/>
</dbReference>
<keyword evidence="2" id="KW-1185">Reference proteome</keyword>
<reference evidence="3" key="1">
    <citation type="submission" date="2025-08" db="UniProtKB">
        <authorList>
            <consortium name="RefSeq"/>
        </authorList>
    </citation>
    <scope>IDENTIFICATION</scope>
</reference>
<organism evidence="2 3">
    <name type="scientific">Salmo salar</name>
    <name type="common">Atlantic salmon</name>
    <dbReference type="NCBI Taxonomy" id="8030"/>
    <lineage>
        <taxon>Eukaryota</taxon>
        <taxon>Metazoa</taxon>
        <taxon>Chordata</taxon>
        <taxon>Craniata</taxon>
        <taxon>Vertebrata</taxon>
        <taxon>Euteleostomi</taxon>
        <taxon>Actinopterygii</taxon>
        <taxon>Neopterygii</taxon>
        <taxon>Teleostei</taxon>
        <taxon>Protacanthopterygii</taxon>
        <taxon>Salmoniformes</taxon>
        <taxon>Salmonidae</taxon>
        <taxon>Salmoninae</taxon>
        <taxon>Salmo</taxon>
    </lineage>
</organism>
<accession>A0ABM3DZN5</accession>
<dbReference type="GeneID" id="106591621"/>
<evidence type="ECO:0000313" key="3">
    <source>
        <dbReference type="RefSeq" id="XP_045564280.1"/>
    </source>
</evidence>
<dbReference type="RefSeq" id="XP_045564280.1">
    <property type="nucleotide sequence ID" value="XM_045708324.1"/>
</dbReference>
<feature type="region of interest" description="Disordered" evidence="1">
    <location>
        <begin position="53"/>
        <end position="139"/>
    </location>
</feature>
<gene>
    <name evidence="3" type="primary">LOC106591621</name>
</gene>
<proteinExistence type="predicted"/>
<feature type="compositionally biased region" description="Basic and acidic residues" evidence="1">
    <location>
        <begin position="66"/>
        <end position="126"/>
    </location>
</feature>
<name>A0ABM3DZN5_SALSA</name>
<sequence>MRAHHYLSSIVALAEKTTQERDELVYMASSLEQDKQGVISRIVDDMVRLGKLQEKVKVRQRQHPPRHTDSDPPDNHHRAPDNHPRAPDNHPRAPDNHPRSPDNHPRSPDNHPRSPDNHPRAPDNHPRSPRQPSLHLHTL</sequence>
<evidence type="ECO:0000256" key="1">
    <source>
        <dbReference type="SAM" id="MobiDB-lite"/>
    </source>
</evidence>
<evidence type="ECO:0000313" key="2">
    <source>
        <dbReference type="Proteomes" id="UP001652741"/>
    </source>
</evidence>
<dbReference type="Proteomes" id="UP001652741">
    <property type="component" value="Chromosome ssa26"/>
</dbReference>
<protein>
    <submittedName>
        <fullName evidence="3">Myelin-associated oligodendrocyte basic protein</fullName>
    </submittedName>
</protein>
<dbReference type="InterPro" id="IPR033545">
    <property type="entry name" value="CEP89"/>
</dbReference>
<dbReference type="PANTHER" id="PTHR36170:SF1">
    <property type="entry name" value="CENTROSOMAL PROTEIN OF 89 KDA"/>
    <property type="match status" value="1"/>
</dbReference>